<evidence type="ECO:0000256" key="1">
    <source>
        <dbReference type="ARBA" id="ARBA00022737"/>
    </source>
</evidence>
<feature type="domain" description="Nephrocystin 3-like N-terminal" evidence="2">
    <location>
        <begin position="79"/>
        <end position="213"/>
    </location>
</feature>
<proteinExistence type="predicted"/>
<dbReference type="SUPFAM" id="SSF52540">
    <property type="entry name" value="P-loop containing nucleoside triphosphate hydrolases"/>
    <property type="match status" value="1"/>
</dbReference>
<evidence type="ECO:0000313" key="3">
    <source>
        <dbReference type="EMBL" id="KAF9442774.1"/>
    </source>
</evidence>
<reference evidence="3" key="1">
    <citation type="submission" date="2020-11" db="EMBL/GenBank/DDBJ databases">
        <authorList>
            <consortium name="DOE Joint Genome Institute"/>
            <person name="Ahrendt S."/>
            <person name="Riley R."/>
            <person name="Andreopoulos W."/>
            <person name="Labutti K."/>
            <person name="Pangilinan J."/>
            <person name="Ruiz-Duenas F.J."/>
            <person name="Barrasa J.M."/>
            <person name="Sanchez-Garcia M."/>
            <person name="Camarero S."/>
            <person name="Miyauchi S."/>
            <person name="Serrano A."/>
            <person name="Linde D."/>
            <person name="Babiker R."/>
            <person name="Drula E."/>
            <person name="Ayuso-Fernandez I."/>
            <person name="Pacheco R."/>
            <person name="Padilla G."/>
            <person name="Ferreira P."/>
            <person name="Barriuso J."/>
            <person name="Kellner H."/>
            <person name="Castanera R."/>
            <person name="Alfaro M."/>
            <person name="Ramirez L."/>
            <person name="Pisabarro A.G."/>
            <person name="Kuo A."/>
            <person name="Tritt A."/>
            <person name="Lipzen A."/>
            <person name="He G."/>
            <person name="Yan M."/>
            <person name="Ng V."/>
            <person name="Cullen D."/>
            <person name="Martin F."/>
            <person name="Rosso M.-N."/>
            <person name="Henrissat B."/>
            <person name="Hibbett D."/>
            <person name="Martinez A.T."/>
            <person name="Grigoriev I.V."/>
        </authorList>
    </citation>
    <scope>NUCLEOTIDE SEQUENCE</scope>
    <source>
        <strain evidence="3">MF-IS2</strain>
    </source>
</reference>
<comment type="caution">
    <text evidence="3">The sequence shown here is derived from an EMBL/GenBank/DDBJ whole genome shotgun (WGS) entry which is preliminary data.</text>
</comment>
<dbReference type="InterPro" id="IPR056884">
    <property type="entry name" value="NPHP3-like_N"/>
</dbReference>
<keyword evidence="4" id="KW-1185">Reference proteome</keyword>
<keyword evidence="1" id="KW-0677">Repeat</keyword>
<dbReference type="Proteomes" id="UP000807342">
    <property type="component" value="Unassembled WGS sequence"/>
</dbReference>
<sequence length="715" mass="80268">MALLAGAHNFVIHNSQFIEQGNSVPNGIDILREASNPDAAYDSSARDPPPKCFPGTREQFVKDIVDWAVPAVGADEPLPLFWMKGPAGVGKSAVAQTCVEKLKDIGRLGAAFFFAVKTRDKAEQFFPTIIYQLSSEFPDYRDLVDHLIRRDRTILNKSMATQFRVLLVEPLQKLETMGKGIRKRTAIFIDGLDECEDPDAQCEIINIIATAARDKVTPFCWAFFTRPEPHIEGTFTTGDIAQITCTSLLPISHDADGDVELYLRGGFANILRRRNISLKSQWPSDDDIRTLARAAKGLFIYVTTALRFVAQPGSLLEESLHAILATIPSPSFGPTVLGSPPSPFAELDAFYMLIMQRISPKVLPTVRLFLNILYPPSPGIRTKGRSVAFLSSFLGLSELRFMAMCNQLSAVVHFQDQIGSSPTHTTNTSRPFHIANHGVVLDLWPFIDRQLGGSVSFYHKSFRDFLVDSTRSGPFCIVSLAMANAFFSRCIELHLRYQESYCFRGSELILAPGIPDSASSLSYPAADEFINSFIKAQILLFAHMGLEHFPDNMDFRSIQQSQHVDFRKHLYIDTLPYPPYPESIPLSVRGYPGRAKYISGTRLFQSRAPRGPRPEFSKKNEQLQQAGVMQACDPDSVLSFGRPFPPQSRGRFISGLYRIGHESKSIVWYWEFDSEHKIYRECRTIDLAEGGRIFREERFDLWPLDGKVDNEGART</sequence>
<dbReference type="Gene3D" id="3.40.50.300">
    <property type="entry name" value="P-loop containing nucleotide triphosphate hydrolases"/>
    <property type="match status" value="1"/>
</dbReference>
<gene>
    <name evidence="3" type="ORF">P691DRAFT_779219</name>
</gene>
<name>A0A9P5X1A4_9AGAR</name>
<dbReference type="InterPro" id="IPR027417">
    <property type="entry name" value="P-loop_NTPase"/>
</dbReference>
<dbReference type="AlphaFoldDB" id="A0A9P5X1A4"/>
<dbReference type="Pfam" id="PF24883">
    <property type="entry name" value="NPHP3_N"/>
    <property type="match status" value="1"/>
</dbReference>
<protein>
    <recommendedName>
        <fullName evidence="2">Nephrocystin 3-like N-terminal domain-containing protein</fullName>
    </recommendedName>
</protein>
<evidence type="ECO:0000313" key="4">
    <source>
        <dbReference type="Proteomes" id="UP000807342"/>
    </source>
</evidence>
<organism evidence="3 4">
    <name type="scientific">Macrolepiota fuliginosa MF-IS2</name>
    <dbReference type="NCBI Taxonomy" id="1400762"/>
    <lineage>
        <taxon>Eukaryota</taxon>
        <taxon>Fungi</taxon>
        <taxon>Dikarya</taxon>
        <taxon>Basidiomycota</taxon>
        <taxon>Agaricomycotina</taxon>
        <taxon>Agaricomycetes</taxon>
        <taxon>Agaricomycetidae</taxon>
        <taxon>Agaricales</taxon>
        <taxon>Agaricineae</taxon>
        <taxon>Agaricaceae</taxon>
        <taxon>Macrolepiota</taxon>
    </lineage>
</organism>
<accession>A0A9P5X1A4</accession>
<dbReference type="PANTHER" id="PTHR10039">
    <property type="entry name" value="AMELOGENIN"/>
    <property type="match status" value="1"/>
</dbReference>
<evidence type="ECO:0000259" key="2">
    <source>
        <dbReference type="Pfam" id="PF24883"/>
    </source>
</evidence>
<dbReference type="OrthoDB" id="3042812at2759"/>
<dbReference type="PANTHER" id="PTHR10039:SF14">
    <property type="entry name" value="NACHT DOMAIN-CONTAINING PROTEIN"/>
    <property type="match status" value="1"/>
</dbReference>
<dbReference type="EMBL" id="MU151569">
    <property type="protein sequence ID" value="KAF9442774.1"/>
    <property type="molecule type" value="Genomic_DNA"/>
</dbReference>